<keyword evidence="1" id="KW-0472">Membrane</keyword>
<dbReference type="PANTHER" id="PTHR33507">
    <property type="entry name" value="INNER MEMBRANE PROTEIN YBBJ"/>
    <property type="match status" value="1"/>
</dbReference>
<accession>A0A520MNL5</accession>
<evidence type="ECO:0000256" key="1">
    <source>
        <dbReference type="SAM" id="Phobius"/>
    </source>
</evidence>
<sequence>MDIQLLYWHWLVIGMILVVGEIFIPSFTILWFGLGALVVGLVEMFVPMSLSTQILVWTVSSVLFTVAWFKVIKPRMASNNSGEKARYSAIGESGLVTKLPTDTTKGRMRFSTPIMDRDEWVFNCESAVNLGDRLYIKEVSGDVLVVTKVD</sequence>
<name>A0A520MNL5_9GAMM</name>
<dbReference type="GO" id="GO:0005886">
    <property type="term" value="C:plasma membrane"/>
    <property type="evidence" value="ECO:0007669"/>
    <property type="project" value="TreeGrafter"/>
</dbReference>
<comment type="caution">
    <text evidence="2">The sequence shown here is derived from an EMBL/GenBank/DDBJ whole genome shotgun (WGS) entry which is preliminary data.</text>
</comment>
<dbReference type="InterPro" id="IPR052165">
    <property type="entry name" value="Membrane_assoc_protease"/>
</dbReference>
<keyword evidence="1" id="KW-0812">Transmembrane</keyword>
<protein>
    <submittedName>
        <fullName evidence="2">NfeD family protein</fullName>
    </submittedName>
</protein>
<evidence type="ECO:0000313" key="2">
    <source>
        <dbReference type="EMBL" id="RZO22796.1"/>
    </source>
</evidence>
<dbReference type="EMBL" id="SHBP01000001">
    <property type="protein sequence ID" value="RZO22796.1"/>
    <property type="molecule type" value="Genomic_DNA"/>
</dbReference>
<reference evidence="2 3" key="1">
    <citation type="submission" date="2019-02" db="EMBL/GenBank/DDBJ databases">
        <title>Prokaryotic population dynamics and viral predation in marine succession experiment using metagenomics: the confinement effect.</title>
        <authorList>
            <person name="Haro-Moreno J.M."/>
            <person name="Rodriguez-Valera F."/>
            <person name="Lopez-Perez M."/>
        </authorList>
    </citation>
    <scope>NUCLEOTIDE SEQUENCE [LARGE SCALE GENOMIC DNA]</scope>
    <source>
        <strain evidence="2">MED-G170</strain>
    </source>
</reference>
<gene>
    <name evidence="2" type="ORF">EVB03_00060</name>
</gene>
<proteinExistence type="predicted"/>
<keyword evidence="1" id="KW-1133">Transmembrane helix</keyword>
<dbReference type="PANTHER" id="PTHR33507:SF3">
    <property type="entry name" value="INNER MEMBRANE PROTEIN YBBJ"/>
    <property type="match status" value="1"/>
</dbReference>
<evidence type="ECO:0000313" key="3">
    <source>
        <dbReference type="Proteomes" id="UP000315889"/>
    </source>
</evidence>
<feature type="transmembrane region" description="Helical" evidence="1">
    <location>
        <begin position="54"/>
        <end position="72"/>
    </location>
</feature>
<dbReference type="Proteomes" id="UP000315889">
    <property type="component" value="Unassembled WGS sequence"/>
</dbReference>
<dbReference type="AlphaFoldDB" id="A0A520MNL5"/>
<feature type="transmembrane region" description="Helical" evidence="1">
    <location>
        <begin position="6"/>
        <end position="24"/>
    </location>
</feature>
<organism evidence="2 3">
    <name type="scientific">SAR92 clade bacterium</name>
    <dbReference type="NCBI Taxonomy" id="2315479"/>
    <lineage>
        <taxon>Bacteria</taxon>
        <taxon>Pseudomonadati</taxon>
        <taxon>Pseudomonadota</taxon>
        <taxon>Gammaproteobacteria</taxon>
        <taxon>Cellvibrionales</taxon>
        <taxon>Porticoccaceae</taxon>
        <taxon>SAR92 clade</taxon>
    </lineage>
</organism>